<keyword evidence="5" id="KW-1185">Reference proteome</keyword>
<evidence type="ECO:0000256" key="1">
    <source>
        <dbReference type="ARBA" id="ARBA00022801"/>
    </source>
</evidence>
<keyword evidence="1" id="KW-0378">Hydrolase</keyword>
<dbReference type="SUPFAM" id="SSF52266">
    <property type="entry name" value="SGNH hydrolase"/>
    <property type="match status" value="1"/>
</dbReference>
<dbReference type="SUPFAM" id="SSF75005">
    <property type="entry name" value="Arabinanase/levansucrase/invertase"/>
    <property type="match status" value="1"/>
</dbReference>
<feature type="chain" id="PRO_5046430847" evidence="2">
    <location>
        <begin position="20"/>
        <end position="590"/>
    </location>
</feature>
<dbReference type="Proteomes" id="UP001236663">
    <property type="component" value="Unassembled WGS sequence"/>
</dbReference>
<dbReference type="InterPro" id="IPR023296">
    <property type="entry name" value="Glyco_hydro_beta-prop_sf"/>
</dbReference>
<dbReference type="RefSeq" id="WP_163386768.1">
    <property type="nucleotide sequence ID" value="NZ_JAUFQS010000010.1"/>
</dbReference>
<dbReference type="Gene3D" id="2.115.10.20">
    <property type="entry name" value="Glycosyl hydrolase domain, family 43"/>
    <property type="match status" value="1"/>
</dbReference>
<dbReference type="Gene3D" id="3.40.50.1110">
    <property type="entry name" value="SGNH hydrolase"/>
    <property type="match status" value="1"/>
</dbReference>
<dbReference type="PANTHER" id="PTHR31988">
    <property type="entry name" value="ESTERASE, PUTATIVE (DUF303)-RELATED"/>
    <property type="match status" value="1"/>
</dbReference>
<comment type="caution">
    <text evidence="4">The sequence shown here is derived from an EMBL/GenBank/DDBJ whole genome shotgun (WGS) entry which is preliminary data.</text>
</comment>
<evidence type="ECO:0000256" key="2">
    <source>
        <dbReference type="SAM" id="SignalP"/>
    </source>
</evidence>
<dbReference type="CDD" id="cd08994">
    <property type="entry name" value="GH43_62_32_68_117_130-like"/>
    <property type="match status" value="1"/>
</dbReference>
<evidence type="ECO:0000313" key="4">
    <source>
        <dbReference type="EMBL" id="MDN3688548.1"/>
    </source>
</evidence>
<name>A0ABT8C9P7_9BACT</name>
<dbReference type="InterPro" id="IPR052940">
    <property type="entry name" value="Carb_Esterase_6"/>
</dbReference>
<reference evidence="5" key="1">
    <citation type="journal article" date="2019" name="Int. J. Syst. Evol. Microbiol.">
        <title>The Global Catalogue of Microorganisms (GCM) 10K type strain sequencing project: providing services to taxonomists for standard genome sequencing and annotation.</title>
        <authorList>
            <consortium name="The Broad Institute Genomics Platform"/>
            <consortium name="The Broad Institute Genome Sequencing Center for Infectious Disease"/>
            <person name="Wu L."/>
            <person name="Ma J."/>
        </authorList>
    </citation>
    <scope>NUCLEOTIDE SEQUENCE [LARGE SCALE GENOMIC DNA]</scope>
    <source>
        <strain evidence="5">CECT 7706</strain>
    </source>
</reference>
<accession>A0ABT8C9P7</accession>
<dbReference type="InterPro" id="IPR036514">
    <property type="entry name" value="SGNH_hydro_sf"/>
</dbReference>
<protein>
    <submittedName>
        <fullName evidence="4">Sialate O-acetylesterase</fullName>
    </submittedName>
</protein>
<dbReference type="Pfam" id="PF03629">
    <property type="entry name" value="SASA"/>
    <property type="match status" value="1"/>
</dbReference>
<feature type="domain" description="Sialate O-acetylesterase" evidence="3">
    <location>
        <begin position="23"/>
        <end position="258"/>
    </location>
</feature>
<evidence type="ECO:0000313" key="5">
    <source>
        <dbReference type="Proteomes" id="UP001236663"/>
    </source>
</evidence>
<sequence>MNTLKIALFILLLPSWLAAQETVDLFIWAGQSNAQGYMGDATEYPEDEEALDNDILLNYTVSGKESSNGDWIPMQAQKGRFPSGHFGPEVSFARELKKAGYHPAIFKYTQGGTGLKRDWKSPGEGGIYDAMVTDLKKAVENMEESGHQVNIRGFIWIQGETDAGDDEAAKNYEKNLSQLIAHLRSEVVKNDALKVILGVDEQHYFVVERPIVLEAQQKIAQRDTNSIYTTMHGLPKADVTHLTPSGLVTHGHRIFKAYKVVADTRHFNSNEQTFADRWEYIGIAIEEPGYVVWGTSPVLGDDAKTHLFAARWPGNSVEPGWRSKSEIAHYVGDNPEGPFQFSDVALQGTDRETWDRYGMHNPTIHKINNEYVLLYIANNNFQQPPHPSNQRIGMAISESPYGPWEKVNGDGLLLDIPNHRNYWNYKASNGVNNPALLQHPAGGFYLYFKSEKGRMGLAIAEDLTGPYVQMPFPVTKNDQAIEDGYAFMMNDTFCLLTTDNHGLIEKGGGILWKSKDGITFGQNEQGFYPTEGYLGKEKLENAVNHYAGDIIKFERPQLLMADGKPRYLYVASGYNWFGGEAPVSYIFKYK</sequence>
<proteinExistence type="predicted"/>
<feature type="signal peptide" evidence="2">
    <location>
        <begin position="1"/>
        <end position="19"/>
    </location>
</feature>
<evidence type="ECO:0000259" key="3">
    <source>
        <dbReference type="Pfam" id="PF03629"/>
    </source>
</evidence>
<dbReference type="EMBL" id="JAUFQS010000010">
    <property type="protein sequence ID" value="MDN3688548.1"/>
    <property type="molecule type" value="Genomic_DNA"/>
</dbReference>
<gene>
    <name evidence="4" type="ORF">QWZ15_11960</name>
</gene>
<dbReference type="InterPro" id="IPR005181">
    <property type="entry name" value="SASA"/>
</dbReference>
<organism evidence="4 5">
    <name type="scientific">Cyclobacterium jeungdonense</name>
    <dbReference type="NCBI Taxonomy" id="708087"/>
    <lineage>
        <taxon>Bacteria</taxon>
        <taxon>Pseudomonadati</taxon>
        <taxon>Bacteroidota</taxon>
        <taxon>Cytophagia</taxon>
        <taxon>Cytophagales</taxon>
        <taxon>Cyclobacteriaceae</taxon>
        <taxon>Cyclobacterium</taxon>
    </lineage>
</organism>
<dbReference type="PANTHER" id="PTHR31988:SF19">
    <property type="entry name" value="9-O-ACETYL-N-ACETYLNEURAMINIC ACID DEACETYLASE-RELATED"/>
    <property type="match status" value="1"/>
</dbReference>
<keyword evidence="2" id="KW-0732">Signal</keyword>